<feature type="transmembrane region" description="Helical" evidence="2">
    <location>
        <begin position="45"/>
        <end position="66"/>
    </location>
</feature>
<feature type="compositionally biased region" description="Basic residues" evidence="1">
    <location>
        <begin position="123"/>
        <end position="133"/>
    </location>
</feature>
<evidence type="ECO:0000313" key="4">
    <source>
        <dbReference type="Proteomes" id="UP001360953"/>
    </source>
</evidence>
<reference evidence="3 4" key="1">
    <citation type="submission" date="2024-04" db="EMBL/GenBank/DDBJ databases">
        <title>Phyllosticta paracitricarpa is synonymous to the EU quarantine fungus P. citricarpa based on phylogenomic analyses.</title>
        <authorList>
            <consortium name="Lawrence Berkeley National Laboratory"/>
            <person name="Van ingen-buijs V.A."/>
            <person name="Van westerhoven A.C."/>
            <person name="Haridas S."/>
            <person name="Skiadas P."/>
            <person name="Martin F."/>
            <person name="Groenewald J.Z."/>
            <person name="Crous P.W."/>
            <person name="Seidl M.F."/>
        </authorList>
    </citation>
    <scope>NUCLEOTIDE SEQUENCE [LARGE SCALE GENOMIC DNA]</scope>
    <source>
        <strain evidence="3 4">CPC 17464</strain>
    </source>
</reference>
<feature type="compositionally biased region" description="Polar residues" evidence="1">
    <location>
        <begin position="135"/>
        <end position="144"/>
    </location>
</feature>
<sequence>MMNERGVTNERGPHGKQPEPEVLTVFRLLSSTQLRVRFLKTRCRVCLGVVACSMGAGGGAVFMHVTCRASSPSFLLFLHTVNEPPAGWLALRVCVAALGNDGVRTVWGVVMVVSIWPIRRKRRRKRKDRKTKSRFSAQTQETQC</sequence>
<evidence type="ECO:0008006" key="5">
    <source>
        <dbReference type="Google" id="ProtNLM"/>
    </source>
</evidence>
<evidence type="ECO:0000256" key="2">
    <source>
        <dbReference type="SAM" id="Phobius"/>
    </source>
</evidence>
<keyword evidence="2" id="KW-0812">Transmembrane</keyword>
<comment type="caution">
    <text evidence="3">The sequence shown here is derived from an EMBL/GenBank/DDBJ whole genome shotgun (WGS) entry which is preliminary data.</text>
</comment>
<name>A0ABR1LMX8_9PEZI</name>
<feature type="region of interest" description="Disordered" evidence="1">
    <location>
        <begin position="123"/>
        <end position="144"/>
    </location>
</feature>
<organism evidence="3 4">
    <name type="scientific">Phyllosticta citribraziliensis</name>
    <dbReference type="NCBI Taxonomy" id="989973"/>
    <lineage>
        <taxon>Eukaryota</taxon>
        <taxon>Fungi</taxon>
        <taxon>Dikarya</taxon>
        <taxon>Ascomycota</taxon>
        <taxon>Pezizomycotina</taxon>
        <taxon>Dothideomycetes</taxon>
        <taxon>Dothideomycetes incertae sedis</taxon>
        <taxon>Botryosphaeriales</taxon>
        <taxon>Phyllostictaceae</taxon>
        <taxon>Phyllosticta</taxon>
    </lineage>
</organism>
<evidence type="ECO:0000313" key="3">
    <source>
        <dbReference type="EMBL" id="KAK7535876.1"/>
    </source>
</evidence>
<dbReference type="EMBL" id="JBBPEH010000007">
    <property type="protein sequence ID" value="KAK7535876.1"/>
    <property type="molecule type" value="Genomic_DNA"/>
</dbReference>
<gene>
    <name evidence="3" type="ORF">J3D65DRAFT_626556</name>
</gene>
<accession>A0ABR1LMX8</accession>
<dbReference type="RefSeq" id="XP_066654292.1">
    <property type="nucleotide sequence ID" value="XM_066800454.1"/>
</dbReference>
<proteinExistence type="predicted"/>
<evidence type="ECO:0000256" key="1">
    <source>
        <dbReference type="SAM" id="MobiDB-lite"/>
    </source>
</evidence>
<dbReference type="Proteomes" id="UP001360953">
    <property type="component" value="Unassembled WGS sequence"/>
</dbReference>
<protein>
    <recommendedName>
        <fullName evidence="5">Transmembrane protein</fullName>
    </recommendedName>
</protein>
<keyword evidence="2" id="KW-1133">Transmembrane helix</keyword>
<keyword evidence="4" id="KW-1185">Reference proteome</keyword>
<keyword evidence="2" id="KW-0472">Membrane</keyword>
<dbReference type="GeneID" id="92033360"/>
<feature type="transmembrane region" description="Helical" evidence="2">
    <location>
        <begin position="86"/>
        <end position="116"/>
    </location>
</feature>